<keyword evidence="2" id="KW-1185">Reference proteome</keyword>
<evidence type="ECO:0000313" key="2">
    <source>
        <dbReference type="Proteomes" id="UP000051952"/>
    </source>
</evidence>
<dbReference type="OrthoDB" id="258354at2759"/>
<organism evidence="1 2">
    <name type="scientific">Bodo saltans</name>
    <name type="common">Flagellated protozoan</name>
    <dbReference type="NCBI Taxonomy" id="75058"/>
    <lineage>
        <taxon>Eukaryota</taxon>
        <taxon>Discoba</taxon>
        <taxon>Euglenozoa</taxon>
        <taxon>Kinetoplastea</taxon>
        <taxon>Metakinetoplastina</taxon>
        <taxon>Eubodonida</taxon>
        <taxon>Bodonidae</taxon>
        <taxon>Bodo</taxon>
    </lineage>
</organism>
<dbReference type="OMA" id="DERMCIL"/>
<proteinExistence type="predicted"/>
<reference evidence="2" key="1">
    <citation type="submission" date="2015-09" db="EMBL/GenBank/DDBJ databases">
        <authorList>
            <consortium name="Pathogen Informatics"/>
        </authorList>
    </citation>
    <scope>NUCLEOTIDE SEQUENCE [LARGE SCALE GENOMIC DNA]</scope>
    <source>
        <strain evidence="2">Lake Konstanz</strain>
    </source>
</reference>
<dbReference type="Proteomes" id="UP000051952">
    <property type="component" value="Unassembled WGS sequence"/>
</dbReference>
<evidence type="ECO:0000313" key="1">
    <source>
        <dbReference type="EMBL" id="CUG23354.1"/>
    </source>
</evidence>
<name>A0A0S4J2R2_BODSA</name>
<accession>A0A0S4J2R2</accession>
<feature type="non-terminal residue" evidence="1">
    <location>
        <position position="38"/>
    </location>
</feature>
<gene>
    <name evidence="1" type="ORF">BSAL_76130</name>
</gene>
<dbReference type="AlphaFoldDB" id="A0A0S4J2R2"/>
<sequence>MSALNLLKPFAGAGGITYKNRIGFAPLTRGRADAKTGC</sequence>
<dbReference type="EMBL" id="CYKH01000711">
    <property type="protein sequence ID" value="CUG23354.1"/>
    <property type="molecule type" value="Genomic_DNA"/>
</dbReference>
<dbReference type="VEuPathDB" id="TriTrypDB:BSAL_76130"/>
<protein>
    <submittedName>
        <fullName evidence="1">Uncharacterized protein</fullName>
    </submittedName>
</protein>